<evidence type="ECO:0000256" key="4">
    <source>
        <dbReference type="ARBA" id="ARBA00022692"/>
    </source>
</evidence>
<evidence type="ECO:0000313" key="14">
    <source>
        <dbReference type="EMBL" id="MBD7994276.1"/>
    </source>
</evidence>
<evidence type="ECO:0000256" key="1">
    <source>
        <dbReference type="ARBA" id="ARBA00004651"/>
    </source>
</evidence>
<evidence type="ECO:0000256" key="3">
    <source>
        <dbReference type="ARBA" id="ARBA00022475"/>
    </source>
</evidence>
<dbReference type="Gene3D" id="3.30.70.3220">
    <property type="match status" value="1"/>
</dbReference>
<keyword evidence="15" id="KW-1185">Reference proteome</keyword>
<feature type="compositionally biased region" description="Low complexity" evidence="10">
    <location>
        <begin position="140"/>
        <end position="150"/>
    </location>
</feature>
<evidence type="ECO:0000256" key="9">
    <source>
        <dbReference type="HAMAP-Rule" id="MF_01463"/>
    </source>
</evidence>
<dbReference type="PANTHER" id="PTHR30081">
    <property type="entry name" value="PROTEIN-EXPORT MEMBRANE PROTEIN SEC"/>
    <property type="match status" value="1"/>
</dbReference>
<evidence type="ECO:0000256" key="10">
    <source>
        <dbReference type="SAM" id="MobiDB-lite"/>
    </source>
</evidence>
<dbReference type="NCBIfam" id="TIGR00916">
    <property type="entry name" value="2A0604s01"/>
    <property type="match status" value="1"/>
</dbReference>
<evidence type="ECO:0000256" key="5">
    <source>
        <dbReference type="ARBA" id="ARBA00022927"/>
    </source>
</evidence>
<organism evidence="14 15">
    <name type="scientific">Arthrobacter gallicola</name>
    <dbReference type="NCBI Taxonomy" id="2762225"/>
    <lineage>
        <taxon>Bacteria</taxon>
        <taxon>Bacillati</taxon>
        <taxon>Actinomycetota</taxon>
        <taxon>Actinomycetes</taxon>
        <taxon>Micrococcales</taxon>
        <taxon>Micrococcaceae</taxon>
        <taxon>Arthrobacter</taxon>
    </lineage>
</organism>
<evidence type="ECO:0000259" key="12">
    <source>
        <dbReference type="Pfam" id="PF21760"/>
    </source>
</evidence>
<comment type="function">
    <text evidence="9">Part of the Sec protein translocase complex. Interacts with the SecYEG preprotein conducting channel. SecDF uses the proton motive force (PMF) to complete protein translocation after the ATP-dependent function of SecA.</text>
</comment>
<feature type="transmembrane region" description="Helical" evidence="9">
    <location>
        <begin position="337"/>
        <end position="357"/>
    </location>
</feature>
<dbReference type="Gene3D" id="3.30.1360.200">
    <property type="match status" value="1"/>
</dbReference>
<feature type="compositionally biased region" description="Basic and acidic residues" evidence="10">
    <location>
        <begin position="567"/>
        <end position="589"/>
    </location>
</feature>
<dbReference type="InterPro" id="IPR022813">
    <property type="entry name" value="SecD/SecF_arch_bac"/>
</dbReference>
<reference evidence="14 15" key="1">
    <citation type="submission" date="2020-08" db="EMBL/GenBank/DDBJ databases">
        <title>A Genomic Blueprint of the Chicken Gut Microbiome.</title>
        <authorList>
            <person name="Gilroy R."/>
            <person name="Ravi A."/>
            <person name="Getino M."/>
            <person name="Pursley I."/>
            <person name="Horton D.L."/>
            <person name="Alikhan N.-F."/>
            <person name="Baker D."/>
            <person name="Gharbi K."/>
            <person name="Hall N."/>
            <person name="Watson M."/>
            <person name="Adriaenssens E.M."/>
            <person name="Foster-Nyarko E."/>
            <person name="Jarju S."/>
            <person name="Secka A."/>
            <person name="Antonio M."/>
            <person name="Oren A."/>
            <person name="Chaudhuri R."/>
            <person name="La Ragione R.M."/>
            <person name="Hildebrand F."/>
            <person name="Pallen M.J."/>
        </authorList>
    </citation>
    <scope>NUCLEOTIDE SEQUENCE [LARGE SCALE GENOMIC DNA]</scope>
    <source>
        <strain evidence="14 15">Sa2CUA1</strain>
    </source>
</reference>
<dbReference type="Pfam" id="PF21760">
    <property type="entry name" value="SecD_1st"/>
    <property type="match status" value="1"/>
</dbReference>
<name>A0ABR8UQ95_9MICC</name>
<dbReference type="RefSeq" id="WP_191806629.1">
    <property type="nucleotide sequence ID" value="NZ_JACSQD010000001.1"/>
</dbReference>
<feature type="region of interest" description="Disordered" evidence="10">
    <location>
        <begin position="134"/>
        <end position="159"/>
    </location>
</feature>
<keyword evidence="4 9" id="KW-0812">Transmembrane</keyword>
<evidence type="ECO:0000256" key="8">
    <source>
        <dbReference type="ARBA" id="ARBA00023136"/>
    </source>
</evidence>
<dbReference type="EMBL" id="JACSQD010000001">
    <property type="protein sequence ID" value="MBD7994276.1"/>
    <property type="molecule type" value="Genomic_DNA"/>
</dbReference>
<evidence type="ECO:0000256" key="6">
    <source>
        <dbReference type="ARBA" id="ARBA00022989"/>
    </source>
</evidence>
<dbReference type="Pfam" id="PF22599">
    <property type="entry name" value="SecDF_P1_head"/>
    <property type="match status" value="1"/>
</dbReference>
<proteinExistence type="inferred from homology"/>
<gene>
    <name evidence="9 14" type="primary">secD</name>
    <name evidence="14" type="ORF">H9639_03065</name>
</gene>
<feature type="domain" description="Protein export membrane protein SecD/SecF C-terminal" evidence="11">
    <location>
        <begin position="319"/>
        <end position="494"/>
    </location>
</feature>
<dbReference type="Proteomes" id="UP000609874">
    <property type="component" value="Unassembled WGS sequence"/>
</dbReference>
<feature type="domain" description="SecDF P1 head subdomain" evidence="13">
    <location>
        <begin position="206"/>
        <end position="318"/>
    </location>
</feature>
<evidence type="ECO:0000256" key="7">
    <source>
        <dbReference type="ARBA" id="ARBA00023010"/>
    </source>
</evidence>
<dbReference type="Pfam" id="PF02355">
    <property type="entry name" value="SecD_SecF_C"/>
    <property type="match status" value="1"/>
</dbReference>
<evidence type="ECO:0000259" key="11">
    <source>
        <dbReference type="Pfam" id="PF02355"/>
    </source>
</evidence>
<dbReference type="InterPro" id="IPR048634">
    <property type="entry name" value="SecD_SecF_C"/>
</dbReference>
<dbReference type="NCBIfam" id="TIGR01129">
    <property type="entry name" value="secD"/>
    <property type="match status" value="1"/>
</dbReference>
<evidence type="ECO:0000313" key="15">
    <source>
        <dbReference type="Proteomes" id="UP000609874"/>
    </source>
</evidence>
<dbReference type="InterPro" id="IPR055344">
    <property type="entry name" value="SecD_SecF_C_bact"/>
</dbReference>
<comment type="caution">
    <text evidence="9">Lacks conserved residue(s) required for the propagation of feature annotation.</text>
</comment>
<feature type="transmembrane region" description="Helical" evidence="9">
    <location>
        <begin position="444"/>
        <end position="462"/>
    </location>
</feature>
<comment type="subcellular location">
    <subcellularLocation>
        <location evidence="1 9">Cell membrane</location>
        <topology evidence="1 9">Multi-pass membrane protein</topology>
    </subcellularLocation>
</comment>
<feature type="domain" description="Protein translocase subunit SecDF P1" evidence="12">
    <location>
        <begin position="71"/>
        <end position="127"/>
    </location>
</feature>
<feature type="transmembrane region" description="Helical" evidence="9">
    <location>
        <begin position="392"/>
        <end position="415"/>
    </location>
</feature>
<keyword evidence="7 9" id="KW-0811">Translocation</keyword>
<keyword evidence="6 9" id="KW-1133">Transmembrane helix</keyword>
<comment type="similarity">
    <text evidence="9">Belongs to the SecD/SecF family. SecD subfamily.</text>
</comment>
<sequence length="623" mass="65089">MPRTGSGPAAKKTLIWLGVIFAALALLLGGGSMMSNASWAPKLALDLEGGTQMILSPKVQGGSSEISQEQLDQAVEIIRQRVDGSGVSEAEITTQSGRNVVVSLPGTPSAETRALIQASAAMEFRAVILGGAGQAPAAETPTPDDQLPQPTAEPENGSDFNWVTPELYKEFETTNCLDPATLEASIEPAPADQPMVACEPETAGKYILGPVEVPGALLEDASFGLSQTGQGQSLNQWAVNLDFNGEGTEKFREVSERLVAFGQGTSQNQFAIVLDGQIISAPSMNVPITDGNAQITGSYTQESAKALSEQLKYGALPISFEIQSEQQVSATLGADQLRMGLIAGVIGLILVAVYSLFQYRALGFVTIASLVVAGVLTYLAIAILGWSHNYRLSLAGVAGLIVAIGLTADSFIVYFERIRDELRDGRGLVSAVDTGWKRAKRTVLASKAVNLLAAVVLYFVAVGNVRGFAFTLGLTAIADLIVVFMFTHPVMVLLAKTRFFGQGHKWSGLDATRLGAVPVYRGAGRLREPAMAGAGAGVAGGNTQADGGQGTGPLGSWKPVPAKNKGAAKEAERRMTIAERRQAAAEAQRKAGPAGKKSGTGGESDGKQGSMAGNGRDAEKEGN</sequence>
<comment type="caution">
    <text evidence="14">The sequence shown here is derived from an EMBL/GenBank/DDBJ whole genome shotgun (WGS) entry which is preliminary data.</text>
</comment>
<keyword evidence="2 9" id="KW-0813">Transport</keyword>
<feature type="transmembrane region" description="Helical" evidence="9">
    <location>
        <begin position="364"/>
        <end position="386"/>
    </location>
</feature>
<dbReference type="InterPro" id="IPR054384">
    <property type="entry name" value="SecDF_P1_head"/>
</dbReference>
<evidence type="ECO:0000259" key="13">
    <source>
        <dbReference type="Pfam" id="PF22599"/>
    </source>
</evidence>
<feature type="region of interest" description="Disordered" evidence="10">
    <location>
        <begin position="533"/>
        <end position="623"/>
    </location>
</feature>
<accession>A0ABR8UQ95</accession>
<protein>
    <recommendedName>
        <fullName evidence="9">Protein translocase subunit SecD</fullName>
    </recommendedName>
</protein>
<keyword evidence="3 9" id="KW-1003">Cell membrane</keyword>
<dbReference type="PANTHER" id="PTHR30081:SF1">
    <property type="entry name" value="PROTEIN TRANSLOCASE SUBUNIT SECD"/>
    <property type="match status" value="1"/>
</dbReference>
<evidence type="ECO:0000256" key="2">
    <source>
        <dbReference type="ARBA" id="ARBA00022448"/>
    </source>
</evidence>
<comment type="subunit">
    <text evidence="9">Forms a complex with SecF. Part of the essential Sec protein translocation apparatus which comprises SecA, SecYEG and auxiliary proteins SecDF. Other proteins may also be involved.</text>
</comment>
<dbReference type="HAMAP" id="MF_01463_B">
    <property type="entry name" value="SecD_B"/>
    <property type="match status" value="1"/>
</dbReference>
<keyword evidence="8 9" id="KW-0472">Membrane</keyword>
<dbReference type="InterPro" id="IPR005791">
    <property type="entry name" value="SecD"/>
</dbReference>
<keyword evidence="5 9" id="KW-0653">Protein transport</keyword>
<dbReference type="InterPro" id="IPR048631">
    <property type="entry name" value="SecD_1st"/>
</dbReference>
<dbReference type="SUPFAM" id="SSF82866">
    <property type="entry name" value="Multidrug efflux transporter AcrB transmembrane domain"/>
    <property type="match status" value="1"/>
</dbReference>
<feature type="transmembrane region" description="Helical" evidence="9">
    <location>
        <begin position="468"/>
        <end position="495"/>
    </location>
</feature>